<keyword evidence="4" id="KW-1185">Reference proteome</keyword>
<accession>A0A561DGV0</accession>
<organism evidence="3 4">
    <name type="scientific">Neobacillus bataviensis</name>
    <dbReference type="NCBI Taxonomy" id="220685"/>
    <lineage>
        <taxon>Bacteria</taxon>
        <taxon>Bacillati</taxon>
        <taxon>Bacillota</taxon>
        <taxon>Bacilli</taxon>
        <taxon>Bacillales</taxon>
        <taxon>Bacillaceae</taxon>
        <taxon>Neobacillus</taxon>
    </lineage>
</organism>
<name>A0A561DGV0_9BACI</name>
<evidence type="ECO:0000259" key="2">
    <source>
        <dbReference type="SMART" id="SM00909"/>
    </source>
</evidence>
<evidence type="ECO:0000313" key="4">
    <source>
        <dbReference type="Proteomes" id="UP000319671"/>
    </source>
</evidence>
<feature type="domain" description="GerMN" evidence="2">
    <location>
        <begin position="103"/>
        <end position="194"/>
    </location>
</feature>
<dbReference type="Pfam" id="PF10646">
    <property type="entry name" value="Germane"/>
    <property type="match status" value="2"/>
</dbReference>
<feature type="compositionally biased region" description="Basic and acidic residues" evidence="1">
    <location>
        <begin position="344"/>
        <end position="358"/>
    </location>
</feature>
<evidence type="ECO:0000313" key="3">
    <source>
        <dbReference type="EMBL" id="TWE02587.1"/>
    </source>
</evidence>
<comment type="caution">
    <text evidence="3">The sequence shown here is derived from an EMBL/GenBank/DDBJ whole genome shotgun (WGS) entry which is preliminary data.</text>
</comment>
<sequence>MIVQTVLGGNFVFKNKVKIIGMTVLTSTVLLSGCGLFSTETQKKIDPPKTVTVKEGTVPVSKETTVKEKEAAKDTVKTELYLIDKDGYVVPQTLALPKTTSVAKQALEYLVADGPVTNMLPNDFRAVLPEDTDISVNINKDNGVATVNFSKEFKNYQPEDEQKILQSVTWTLTQFDNIKSVKLQMNGHDLNEMPVSGTPISENLSRATGINIDTSDVADITNTKPVTVYYIGGVEGSYYYVPVTRRISNTEKDNYAAIVNQLIQGPSEKSTLVSEFMSDVKLLDTPKYENGTLTLNFNKNIYDSFKEKEISQSLLDTLVLSLTEQQGVEKVAVEVDGKVDIKNDKGKKVSEPVTRPEKVNTGSY</sequence>
<dbReference type="SMART" id="SM00909">
    <property type="entry name" value="Germane"/>
    <property type="match status" value="2"/>
</dbReference>
<dbReference type="InterPro" id="IPR019606">
    <property type="entry name" value="GerMN"/>
</dbReference>
<feature type="region of interest" description="Disordered" evidence="1">
    <location>
        <begin position="344"/>
        <end position="364"/>
    </location>
</feature>
<dbReference type="EMBL" id="VIVN01000004">
    <property type="protein sequence ID" value="TWE02587.1"/>
    <property type="molecule type" value="Genomic_DNA"/>
</dbReference>
<feature type="domain" description="GerMN" evidence="2">
    <location>
        <begin position="255"/>
        <end position="344"/>
    </location>
</feature>
<dbReference type="Proteomes" id="UP000319671">
    <property type="component" value="Unassembled WGS sequence"/>
</dbReference>
<dbReference type="AlphaFoldDB" id="A0A561DGV0"/>
<reference evidence="3 4" key="1">
    <citation type="submission" date="2019-06" db="EMBL/GenBank/DDBJ databases">
        <title>Sorghum-associated microbial communities from plants grown in Nebraska, USA.</title>
        <authorList>
            <person name="Schachtman D."/>
        </authorList>
    </citation>
    <scope>NUCLEOTIDE SEQUENCE [LARGE SCALE GENOMIC DNA]</scope>
    <source>
        <strain evidence="3 4">2482</strain>
    </source>
</reference>
<proteinExistence type="predicted"/>
<evidence type="ECO:0000256" key="1">
    <source>
        <dbReference type="SAM" id="MobiDB-lite"/>
    </source>
</evidence>
<protein>
    <submittedName>
        <fullName evidence="3">Germination protein M</fullName>
    </submittedName>
</protein>
<gene>
    <name evidence="3" type="ORF">FB550_104133</name>
</gene>